<dbReference type="GO" id="GO:0004497">
    <property type="term" value="F:monooxygenase activity"/>
    <property type="evidence" value="ECO:0007669"/>
    <property type="project" value="UniProtKB-KW"/>
</dbReference>
<feature type="domain" description="FAD-binding" evidence="1">
    <location>
        <begin position="143"/>
        <end position="347"/>
    </location>
</feature>
<dbReference type="PANTHER" id="PTHR43422:SF3">
    <property type="entry name" value="THIAMINE THIAZOLE SYNTHASE"/>
    <property type="match status" value="1"/>
</dbReference>
<dbReference type="Gene3D" id="3.50.50.60">
    <property type="entry name" value="FAD/NAD(P)-binding domain"/>
    <property type="match status" value="1"/>
</dbReference>
<reference evidence="2 3" key="1">
    <citation type="submission" date="2024-04" db="EMBL/GenBank/DDBJ databases">
        <title>draft genome sequnece of Paenibacillus filicis.</title>
        <authorList>
            <person name="Kim D.-U."/>
        </authorList>
    </citation>
    <scope>NUCLEOTIDE SEQUENCE [LARGE SCALE GENOMIC DNA]</scope>
    <source>
        <strain evidence="2 3">KACC14197</strain>
    </source>
</reference>
<comment type="caution">
    <text evidence="2">The sequence shown here is derived from an EMBL/GenBank/DDBJ whole genome shotgun (WGS) entry which is preliminary data.</text>
</comment>
<dbReference type="EMBL" id="JBBPCC010000008">
    <property type="protein sequence ID" value="MEK8129071.1"/>
    <property type="molecule type" value="Genomic_DNA"/>
</dbReference>
<evidence type="ECO:0000313" key="2">
    <source>
        <dbReference type="EMBL" id="MEK8129071.1"/>
    </source>
</evidence>
<dbReference type="RefSeq" id="WP_341416170.1">
    <property type="nucleotide sequence ID" value="NZ_JBBPCC010000008.1"/>
</dbReference>
<accession>A0ABU9DJP3</accession>
<keyword evidence="3" id="KW-1185">Reference proteome</keyword>
<dbReference type="SUPFAM" id="SSF51905">
    <property type="entry name" value="FAD/NAD(P)-binding domain"/>
    <property type="match status" value="1"/>
</dbReference>
<gene>
    <name evidence="2" type="ORF">WMW72_14295</name>
</gene>
<organism evidence="2 3">
    <name type="scientific">Paenibacillus filicis</name>
    <dbReference type="NCBI Taxonomy" id="669464"/>
    <lineage>
        <taxon>Bacteria</taxon>
        <taxon>Bacillati</taxon>
        <taxon>Bacillota</taxon>
        <taxon>Bacilli</taxon>
        <taxon>Bacillales</taxon>
        <taxon>Paenibacillaceae</taxon>
        <taxon>Paenibacillus</taxon>
    </lineage>
</organism>
<dbReference type="PANTHER" id="PTHR43422">
    <property type="entry name" value="THIAMINE THIAZOLE SYNTHASE"/>
    <property type="match status" value="1"/>
</dbReference>
<dbReference type="Pfam" id="PF01494">
    <property type="entry name" value="FAD_binding_3"/>
    <property type="match status" value="1"/>
</dbReference>
<keyword evidence="2" id="KW-0560">Oxidoreductase</keyword>
<evidence type="ECO:0000313" key="3">
    <source>
        <dbReference type="Proteomes" id="UP001469365"/>
    </source>
</evidence>
<protein>
    <submittedName>
        <fullName evidence="2">FAD-dependent monooxygenase</fullName>
    </submittedName>
</protein>
<sequence>MDVQAKKQGKAVVMGGSMAGMLAARVLADEFEEVLIVDRDEFPAGPENRAGTPQAYHPHRLLPRGKMILSELFPGWMEELLTYGAFSREGKTIRSISPYGTLEVTDRQDAVCTRALLEWAFRRRIQVIPNIRLLAGWEVTGLQMTTDQSEVTGVLLRERGGERQSAAIEADLVVDASGRSSKLARWLQAAGYEVPEPERLATSLGYSTRLYRMPGHVADRWSVILVEGIPAQGRGTGVFGPIEGNKVEVVLYCAGGQRYPSTDAELYEQELAELYDPILAEVLQDCEPLGPPRGYRVPECFRQRFEQMERWPSGLLAVGDALCNFDPIYGQGITVAAIEAEILGRYLRGRGPGRSGGWEREVFEQMQVAIEPAWWLTTVSDLCWPGVTYTGAYSPEGIAFAQTYLDLYRKLAVGGRRMELFQKYMMVNGLLISPQEILSVEMIEAVLAADPTGEGKRWLAGLGLEEWARLQQFLKRNLPVFAGKGAIGRE</sequence>
<evidence type="ECO:0000259" key="1">
    <source>
        <dbReference type="Pfam" id="PF01494"/>
    </source>
</evidence>
<dbReference type="Proteomes" id="UP001469365">
    <property type="component" value="Unassembled WGS sequence"/>
</dbReference>
<dbReference type="InterPro" id="IPR002938">
    <property type="entry name" value="FAD-bd"/>
</dbReference>
<keyword evidence="2" id="KW-0503">Monooxygenase</keyword>
<dbReference type="InterPro" id="IPR036188">
    <property type="entry name" value="FAD/NAD-bd_sf"/>
</dbReference>
<name>A0ABU9DJP3_9BACL</name>
<proteinExistence type="predicted"/>